<protein>
    <submittedName>
        <fullName evidence="2">Putative assembly protein</fullName>
    </submittedName>
</protein>
<dbReference type="Proteomes" id="UP000043764">
    <property type="component" value="Unassembled WGS sequence"/>
</dbReference>
<reference evidence="3" key="1">
    <citation type="submission" date="2015-05" db="EMBL/GenBank/DDBJ databases">
        <authorList>
            <person name="Rodrigo-Torres Lidia"/>
            <person name="Arahal R.David."/>
        </authorList>
    </citation>
    <scope>NUCLEOTIDE SEQUENCE [LARGE SCALE GENOMIC DNA]</scope>
    <source>
        <strain evidence="3">CECT 7321</strain>
    </source>
</reference>
<dbReference type="InterPro" id="IPR052894">
    <property type="entry name" value="AsmA-related"/>
</dbReference>
<dbReference type="STRING" id="481446.NIT7645_03754"/>
<evidence type="ECO:0000313" key="2">
    <source>
        <dbReference type="EMBL" id="CRL11778.1"/>
    </source>
</evidence>
<dbReference type="Pfam" id="PF05170">
    <property type="entry name" value="AsmA"/>
    <property type="match status" value="2"/>
</dbReference>
<dbReference type="RefSeq" id="WP_050673723.1">
    <property type="nucleotide sequence ID" value="NZ_CVRL01000035.1"/>
</dbReference>
<proteinExistence type="predicted"/>
<dbReference type="EMBL" id="CVRL01000035">
    <property type="protein sequence ID" value="CRL11778.1"/>
    <property type="molecule type" value="Genomic_DNA"/>
</dbReference>
<organism evidence="2 3">
    <name type="scientific">Phaeobacter italicus</name>
    <dbReference type="NCBI Taxonomy" id="481446"/>
    <lineage>
        <taxon>Bacteria</taxon>
        <taxon>Pseudomonadati</taxon>
        <taxon>Pseudomonadota</taxon>
        <taxon>Alphaproteobacteria</taxon>
        <taxon>Rhodobacterales</taxon>
        <taxon>Roseobacteraceae</taxon>
        <taxon>Phaeobacter</taxon>
    </lineage>
</organism>
<evidence type="ECO:0000259" key="1">
    <source>
        <dbReference type="Pfam" id="PF05170"/>
    </source>
</evidence>
<dbReference type="PANTHER" id="PTHR30441:SF4">
    <property type="entry name" value="PROTEIN ASMA"/>
    <property type="match status" value="1"/>
</dbReference>
<feature type="domain" description="AsmA" evidence="1">
    <location>
        <begin position="292"/>
        <end position="531"/>
    </location>
</feature>
<feature type="domain" description="AsmA" evidence="1">
    <location>
        <begin position="4"/>
        <end position="127"/>
    </location>
</feature>
<keyword evidence="3" id="KW-1185">Reference proteome</keyword>
<dbReference type="GO" id="GO:0090313">
    <property type="term" value="P:regulation of protein targeting to membrane"/>
    <property type="evidence" value="ECO:0007669"/>
    <property type="project" value="TreeGrafter"/>
</dbReference>
<sequence length="650" mass="68100">MKLILRSVMALLIAVVLLVGVLLVLPGEKLAKLAADQIEAQTGRTVTFGGRVGYTLWPTLGVKADRVALSNASWAGPEPMLTAERLTIGIAAADLIAGKVRVTELSAVLPQLNLSTREDGTGNWVLERPTAADVQTTASSPGAFDSLPVSIEALNLTGATLRYAPFGQAPVEMRQVDVALAWPDPTGTVDMDVTLRPAGAPVRVVGEIGTFAAFLAGEVSSIGASITAKDTELRFDGRAELTGAASGRLTGRSTDLGATLAAFGVAPGAELPKVGEWLVGADATYTSDGRLALRDLSLSADENRITGGADITLAGKPTITAQLSAGALDLAPLLPGDKGDLPASAAAGEGDDPVSDGWSRDVIDMGWLAGFDANIALDVQAVDTGSLRLGESKLDFSLDNSRAVLKLLPAALFGGQVQGQVVANNRNGLSVGGKLSFQGVRIEQMLGQTAGYDRLNGEALGELEYLGVGNSLAQIMASLSGKGWLEVGKGFFTGFDLEQLLRSGSGNGGSTVFDQLTGSYTIENGNLLNKDLLLTLKGFRAVGEGRVGLGAQDIDYLFTPSLQRGDGASELSIPVAITGRWSDPKIRPDLKRALQPEIDAVEEQAKERLREKLSEELDTELAPEQDLNEAIRDRIEQEAKEQLLRLLGGN</sequence>
<accession>A0A0H5D4Z6</accession>
<evidence type="ECO:0000313" key="3">
    <source>
        <dbReference type="Proteomes" id="UP000043764"/>
    </source>
</evidence>
<name>A0A0H5D4Z6_9RHOB</name>
<dbReference type="GO" id="GO:0005886">
    <property type="term" value="C:plasma membrane"/>
    <property type="evidence" value="ECO:0007669"/>
    <property type="project" value="TreeGrafter"/>
</dbReference>
<dbReference type="InterPro" id="IPR007844">
    <property type="entry name" value="AsmA"/>
</dbReference>
<dbReference type="AlphaFoldDB" id="A0A0H5D4Z6"/>
<gene>
    <name evidence="2" type="ORF">NIT7321_02648</name>
</gene>
<dbReference type="PANTHER" id="PTHR30441">
    <property type="entry name" value="DUF748 DOMAIN-CONTAINING PROTEIN"/>
    <property type="match status" value="1"/>
</dbReference>